<dbReference type="InterPro" id="IPR023393">
    <property type="entry name" value="START-like_dom_sf"/>
</dbReference>
<dbReference type="Proteomes" id="UP000284057">
    <property type="component" value="Unassembled WGS sequence"/>
</dbReference>
<gene>
    <name evidence="1" type="ORF">DY240_30995</name>
</gene>
<dbReference type="OrthoDB" id="164904at2"/>
<keyword evidence="2" id="KW-1185">Reference proteome</keyword>
<proteinExistence type="predicted"/>
<reference evidence="1 2" key="1">
    <citation type="submission" date="2018-09" db="EMBL/GenBank/DDBJ databases">
        <title>Isolation, diversity and antifungal activity of actinobacteria from wheat.</title>
        <authorList>
            <person name="Han C."/>
        </authorList>
    </citation>
    <scope>NUCLEOTIDE SEQUENCE [LARGE SCALE GENOMIC DNA]</scope>
    <source>
        <strain evidence="1 2">NEAU-YY265</strain>
    </source>
</reference>
<evidence type="ECO:0000313" key="1">
    <source>
        <dbReference type="EMBL" id="RIQ10864.1"/>
    </source>
</evidence>
<organism evidence="1 2">
    <name type="scientific">Jiangella rhizosphaerae</name>
    <dbReference type="NCBI Taxonomy" id="2293569"/>
    <lineage>
        <taxon>Bacteria</taxon>
        <taxon>Bacillati</taxon>
        <taxon>Actinomycetota</taxon>
        <taxon>Actinomycetes</taxon>
        <taxon>Jiangellales</taxon>
        <taxon>Jiangellaceae</taxon>
        <taxon>Jiangella</taxon>
    </lineage>
</organism>
<accession>A0A418KG21</accession>
<dbReference type="SUPFAM" id="SSF55961">
    <property type="entry name" value="Bet v1-like"/>
    <property type="match status" value="1"/>
</dbReference>
<name>A0A418KG21_9ACTN</name>
<dbReference type="EMBL" id="QUAL01000441">
    <property type="protein sequence ID" value="RIQ10864.1"/>
    <property type="molecule type" value="Genomic_DNA"/>
</dbReference>
<dbReference type="RefSeq" id="WP_119663548.1">
    <property type="nucleotide sequence ID" value="NZ_QUAL01000441.1"/>
</dbReference>
<evidence type="ECO:0008006" key="3">
    <source>
        <dbReference type="Google" id="ProtNLM"/>
    </source>
</evidence>
<evidence type="ECO:0000313" key="2">
    <source>
        <dbReference type="Proteomes" id="UP000284057"/>
    </source>
</evidence>
<comment type="caution">
    <text evidence="1">The sequence shown here is derived from an EMBL/GenBank/DDBJ whole genome shotgun (WGS) entry which is preliminary data.</text>
</comment>
<sequence>MTALPFIDEHRLLVPAPPAEVWRALAGHVSKMTAAVPLAWVLGTRPRRASGAPLEPGATVPGFAVAAVEPERLVRLVGRHRFSRYALTFTLAAAPDGTVLSARTEAAFPGPHGRAYRLLVIGSGAHRRIVGRMLRDVRRRADTR</sequence>
<protein>
    <recommendedName>
        <fullName evidence="3">DUF2867 domain-containing protein</fullName>
    </recommendedName>
</protein>
<dbReference type="AlphaFoldDB" id="A0A418KG21"/>
<dbReference type="Gene3D" id="3.30.530.20">
    <property type="match status" value="1"/>
</dbReference>